<evidence type="ECO:0000313" key="1">
    <source>
        <dbReference type="EMBL" id="EEN47166.1"/>
    </source>
</evidence>
<gene>
    <name evidence="1" type="ORF">BRAFLDRAFT_108916</name>
</gene>
<accession>C3ZJZ9</accession>
<sequence>MIINIHCVAHRLALAVGQTGGQVKYIVETFKPNLHSLCFYYDGSAVRSEDMGGMLKRPENRRSLVSRRGSESHKLAGIASSISGPEVFCNRPESTHPVKAGQHNSGGIQRKCVRKCKGWNDMAAASSDSIIIAGQSFVSRLDFLCEAGLRFMSPIMSIRKNMLEMMRQAIIYFKNSNMGNVLRDVNLILGWEFRPAVQKGRAGRGDGQAYHILIFNNKQLRNEAAVICCFFTFATYVQVSHMLVRHTHEKIEQRLRMLASKLQVKTIVTKLCRAVRGTYKALEVVQDKKGEVNEDKATVQFYKAAQQVMTNDERPDRVLARSKDGIGLDVLKEIFFHLLRTWLLFDKVRASQAVKRVLRAQNSKIGIHTRWIRHWIPEAPNYIK</sequence>
<name>C3ZJZ9_BRAFL</name>
<organism>
    <name type="scientific">Branchiostoma floridae</name>
    <name type="common">Florida lancelet</name>
    <name type="synonym">Amphioxus</name>
    <dbReference type="NCBI Taxonomy" id="7739"/>
    <lineage>
        <taxon>Eukaryota</taxon>
        <taxon>Metazoa</taxon>
        <taxon>Chordata</taxon>
        <taxon>Cephalochordata</taxon>
        <taxon>Leptocardii</taxon>
        <taxon>Amphioxiformes</taxon>
        <taxon>Branchiostomatidae</taxon>
        <taxon>Branchiostoma</taxon>
    </lineage>
</organism>
<dbReference type="AlphaFoldDB" id="C3ZJZ9"/>
<dbReference type="EMBL" id="GG666634">
    <property type="protein sequence ID" value="EEN47166.1"/>
    <property type="molecule type" value="Genomic_DNA"/>
</dbReference>
<evidence type="ECO:0008006" key="2">
    <source>
        <dbReference type="Google" id="ProtNLM"/>
    </source>
</evidence>
<proteinExistence type="predicted"/>
<protein>
    <recommendedName>
        <fullName evidence="2">DUF4371 domain-containing protein</fullName>
    </recommendedName>
</protein>
<reference evidence="1" key="1">
    <citation type="journal article" date="2008" name="Nature">
        <title>The amphioxus genome and the evolution of the chordate karyotype.</title>
        <authorList>
            <consortium name="US DOE Joint Genome Institute (JGI-PGF)"/>
            <person name="Putnam N.H."/>
            <person name="Butts T."/>
            <person name="Ferrier D.E.K."/>
            <person name="Furlong R.F."/>
            <person name="Hellsten U."/>
            <person name="Kawashima T."/>
            <person name="Robinson-Rechavi M."/>
            <person name="Shoguchi E."/>
            <person name="Terry A."/>
            <person name="Yu J.-K."/>
            <person name="Benito-Gutierrez E.L."/>
            <person name="Dubchak I."/>
            <person name="Garcia-Fernandez J."/>
            <person name="Gibson-Brown J.J."/>
            <person name="Grigoriev I.V."/>
            <person name="Horton A.C."/>
            <person name="de Jong P.J."/>
            <person name="Jurka J."/>
            <person name="Kapitonov V.V."/>
            <person name="Kohara Y."/>
            <person name="Kuroki Y."/>
            <person name="Lindquist E."/>
            <person name="Lucas S."/>
            <person name="Osoegawa K."/>
            <person name="Pennacchio L.A."/>
            <person name="Salamov A.A."/>
            <person name="Satou Y."/>
            <person name="Sauka-Spengler T."/>
            <person name="Schmutz J."/>
            <person name="Shin-I T."/>
            <person name="Toyoda A."/>
            <person name="Bronner-Fraser M."/>
            <person name="Fujiyama A."/>
            <person name="Holland L.Z."/>
            <person name="Holland P.W.H."/>
            <person name="Satoh N."/>
            <person name="Rokhsar D.S."/>
        </authorList>
    </citation>
    <scope>NUCLEOTIDE SEQUENCE [LARGE SCALE GENOMIC DNA]</scope>
    <source>
        <strain evidence="1">S238N-H82</strain>
        <tissue evidence="1">Testes</tissue>
    </source>
</reference>
<dbReference type="InParanoid" id="C3ZJZ9"/>